<dbReference type="Pfam" id="PF00924">
    <property type="entry name" value="MS_channel_2nd"/>
    <property type="match status" value="1"/>
</dbReference>
<dbReference type="InterPro" id="IPR052702">
    <property type="entry name" value="MscS-like_channel"/>
</dbReference>
<name>A0A1G9YA05_9SPHI</name>
<evidence type="ECO:0000256" key="5">
    <source>
        <dbReference type="ARBA" id="ARBA00022989"/>
    </source>
</evidence>
<feature type="transmembrane region" description="Helical" evidence="7">
    <location>
        <begin position="432"/>
        <end position="454"/>
    </location>
</feature>
<dbReference type="Proteomes" id="UP000183200">
    <property type="component" value="Unassembled WGS sequence"/>
</dbReference>
<keyword evidence="8" id="KW-0732">Signal</keyword>
<keyword evidence="5 7" id="KW-1133">Transmembrane helix</keyword>
<feature type="signal peptide" evidence="8">
    <location>
        <begin position="1"/>
        <end position="24"/>
    </location>
</feature>
<feature type="transmembrane region" description="Helical" evidence="7">
    <location>
        <begin position="515"/>
        <end position="533"/>
    </location>
</feature>
<feature type="transmembrane region" description="Helical" evidence="7">
    <location>
        <begin position="466"/>
        <end position="494"/>
    </location>
</feature>
<feature type="transmembrane region" description="Helical" evidence="7">
    <location>
        <begin position="560"/>
        <end position="584"/>
    </location>
</feature>
<feature type="transmembrane region" description="Helical" evidence="7">
    <location>
        <begin position="284"/>
        <end position="301"/>
    </location>
</feature>
<keyword evidence="12" id="KW-1185">Reference proteome</keyword>
<dbReference type="Gene3D" id="1.10.287.1260">
    <property type="match status" value="1"/>
</dbReference>
<evidence type="ECO:0000256" key="8">
    <source>
        <dbReference type="SAM" id="SignalP"/>
    </source>
</evidence>
<reference evidence="12" key="1">
    <citation type="submission" date="2016-10" db="EMBL/GenBank/DDBJ databases">
        <authorList>
            <person name="Varghese N."/>
            <person name="Submissions S."/>
        </authorList>
    </citation>
    <scope>NUCLEOTIDE SEQUENCE [LARGE SCALE GENOMIC DNA]</scope>
    <source>
        <strain evidence="12">DSM 19110</strain>
    </source>
</reference>
<evidence type="ECO:0000256" key="7">
    <source>
        <dbReference type="SAM" id="Phobius"/>
    </source>
</evidence>
<evidence type="ECO:0000313" key="11">
    <source>
        <dbReference type="EMBL" id="SDN05877.1"/>
    </source>
</evidence>
<dbReference type="AlphaFoldDB" id="A0A1G9YA05"/>
<dbReference type="InterPro" id="IPR010920">
    <property type="entry name" value="LSM_dom_sf"/>
</dbReference>
<evidence type="ECO:0000259" key="9">
    <source>
        <dbReference type="Pfam" id="PF00924"/>
    </source>
</evidence>
<evidence type="ECO:0000256" key="1">
    <source>
        <dbReference type="ARBA" id="ARBA00004651"/>
    </source>
</evidence>
<feature type="transmembrane region" description="Helical" evidence="7">
    <location>
        <begin position="605"/>
        <end position="627"/>
    </location>
</feature>
<dbReference type="Gene3D" id="3.30.70.100">
    <property type="match status" value="1"/>
</dbReference>
<dbReference type="InterPro" id="IPR023408">
    <property type="entry name" value="MscS_beta-dom_sf"/>
</dbReference>
<dbReference type="Pfam" id="PF21082">
    <property type="entry name" value="MS_channel_3rd"/>
    <property type="match status" value="1"/>
</dbReference>
<protein>
    <submittedName>
        <fullName evidence="11">Small-conductance mechanosensitive channel</fullName>
    </submittedName>
</protein>
<gene>
    <name evidence="11" type="ORF">SAMN05421820_10647</name>
</gene>
<comment type="similarity">
    <text evidence="2">Belongs to the MscS (TC 1.A.23) family.</text>
</comment>
<dbReference type="PANTHER" id="PTHR30347">
    <property type="entry name" value="POTASSIUM CHANNEL RELATED"/>
    <property type="match status" value="1"/>
</dbReference>
<dbReference type="InterPro" id="IPR011014">
    <property type="entry name" value="MscS_channel_TM-2"/>
</dbReference>
<dbReference type="STRING" id="430522.BFS30_09720"/>
<dbReference type="InterPro" id="IPR011066">
    <property type="entry name" value="MscS_channel_C_sf"/>
</dbReference>
<feature type="domain" description="Mechanosensitive ion channel MscS C-terminal" evidence="10">
    <location>
        <begin position="725"/>
        <end position="806"/>
    </location>
</feature>
<evidence type="ECO:0000256" key="3">
    <source>
        <dbReference type="ARBA" id="ARBA00022475"/>
    </source>
</evidence>
<feature type="transmembrane region" description="Helical" evidence="7">
    <location>
        <begin position="348"/>
        <end position="366"/>
    </location>
</feature>
<dbReference type="SUPFAM" id="SSF82861">
    <property type="entry name" value="Mechanosensitive channel protein MscS (YggB), transmembrane region"/>
    <property type="match status" value="1"/>
</dbReference>
<keyword evidence="3" id="KW-1003">Cell membrane</keyword>
<evidence type="ECO:0000256" key="6">
    <source>
        <dbReference type="ARBA" id="ARBA00023136"/>
    </source>
</evidence>
<dbReference type="PANTHER" id="PTHR30347:SF1">
    <property type="entry name" value="MECHANOSENSITIVE CHANNEL MSCK"/>
    <property type="match status" value="1"/>
</dbReference>
<feature type="transmembrane region" description="Helical" evidence="7">
    <location>
        <begin position="403"/>
        <end position="420"/>
    </location>
</feature>
<feature type="domain" description="Mechanosensitive ion channel MscS" evidence="9">
    <location>
        <begin position="649"/>
        <end position="715"/>
    </location>
</feature>
<comment type="subcellular location">
    <subcellularLocation>
        <location evidence="1">Cell membrane</location>
        <topology evidence="1">Multi-pass membrane protein</topology>
    </subcellularLocation>
</comment>
<evidence type="ECO:0000256" key="4">
    <source>
        <dbReference type="ARBA" id="ARBA00022692"/>
    </source>
</evidence>
<evidence type="ECO:0000259" key="10">
    <source>
        <dbReference type="Pfam" id="PF21082"/>
    </source>
</evidence>
<dbReference type="EMBL" id="FNGY01000006">
    <property type="protein sequence ID" value="SDN05877.1"/>
    <property type="molecule type" value="Genomic_DNA"/>
</dbReference>
<accession>A0A1G9YA05</accession>
<dbReference type="Gene3D" id="2.30.30.60">
    <property type="match status" value="1"/>
</dbReference>
<dbReference type="InterPro" id="IPR049278">
    <property type="entry name" value="MS_channel_C"/>
</dbReference>
<dbReference type="InterPro" id="IPR006685">
    <property type="entry name" value="MscS_channel_2nd"/>
</dbReference>
<keyword evidence="4 7" id="KW-0812">Transmembrane</keyword>
<proteinExistence type="inferred from homology"/>
<dbReference type="SUPFAM" id="SSF82689">
    <property type="entry name" value="Mechanosensitive channel protein MscS (YggB), C-terminal domain"/>
    <property type="match status" value="1"/>
</dbReference>
<sequence length="828" mass="93482">MVLKRIGGFLLFYVCLFSCMNLHAQKKDTLNGSHEKDSVKLDFVARMQAFAKRSSKSSAEEFAADKAIISQIKTFDEIKRTMQKAKIYLKANLDTPGTKLELEAIDKDFAIAGDGIFTNKGSAQTFRNLTASSKILSELLNKANVRKIKLDTRQGELNNFRYQLDSLMSEPALFKFPTDSATLMKYLQKIKVLAYETNPVDSSLKLASNNVQTLLNQVNMTVFKLQSSLEEIESYQKDMANHTYKREFDNIWAPATYSRPFGEILEFSKTKGLLTLSFYAENNAGKLIMLLLLVVTSFVYLRSLRNIYRESNLLKPDFDGQLVLRYPVLSAILMVLSLFQFFFISPPFVLNVIFWSVSCGCLTIIFNKYVNKYWMRVWLIMFVFFLISAMGNLVLQASRIERWFMLLVSIFGVVVGLIILMKGQREKLREKWIIWSIAFMVLLEFIAITANIFGRYNLAKTLFIGGFLNVVIAILFLWAVRLINEGLFLAFNVYSGQDRKLFYLNFEKVGKKAPLLFYVLLFIGWLVLVGRNFPSFDYLSEPLQNFFTQERILGGYTFSIYNLVLFIAIMLISVIVSKVVSFFASDGQFASGKENKHERQGIGSWLLLVRISILCIGLFLAIAAAGIPVDRITIVLGALGVGIGFGLQTLVNNLVSGLIIAFEKPVNVGDIVDIDGQGGKMKSIGFRSSVISNWDGADVVMPNGDLLNAHLINWSLGGNRKRMSITIGIAYDSDLEKCRQILIGILDNDQRINKNPGPVVQFEQFSNSSIDLRIYFWTKHIGDIPATKSDLIVAIADAFKTNGIVIPFPQQDVYLHSPEKPDPEKTDL</sequence>
<organism evidence="11 12">
    <name type="scientific">Pedobacter steynii</name>
    <dbReference type="NCBI Taxonomy" id="430522"/>
    <lineage>
        <taxon>Bacteria</taxon>
        <taxon>Pseudomonadati</taxon>
        <taxon>Bacteroidota</taxon>
        <taxon>Sphingobacteriia</taxon>
        <taxon>Sphingobacteriales</taxon>
        <taxon>Sphingobacteriaceae</taxon>
        <taxon>Pedobacter</taxon>
    </lineage>
</organism>
<feature type="chain" id="PRO_5010374052" evidence="8">
    <location>
        <begin position="25"/>
        <end position="828"/>
    </location>
</feature>
<dbReference type="GO" id="GO:0005886">
    <property type="term" value="C:plasma membrane"/>
    <property type="evidence" value="ECO:0007669"/>
    <property type="project" value="UniProtKB-SubCell"/>
</dbReference>
<feature type="transmembrane region" description="Helical" evidence="7">
    <location>
        <begin position="633"/>
        <end position="655"/>
    </location>
</feature>
<dbReference type="GO" id="GO:0008381">
    <property type="term" value="F:mechanosensitive monoatomic ion channel activity"/>
    <property type="evidence" value="ECO:0007669"/>
    <property type="project" value="UniProtKB-ARBA"/>
</dbReference>
<dbReference type="SUPFAM" id="SSF50182">
    <property type="entry name" value="Sm-like ribonucleoproteins"/>
    <property type="match status" value="1"/>
</dbReference>
<feature type="transmembrane region" description="Helical" evidence="7">
    <location>
        <begin position="378"/>
        <end position="397"/>
    </location>
</feature>
<dbReference type="OrthoDB" id="9809206at2"/>
<feature type="transmembrane region" description="Helical" evidence="7">
    <location>
        <begin position="322"/>
        <end position="342"/>
    </location>
</feature>
<evidence type="ECO:0000256" key="2">
    <source>
        <dbReference type="ARBA" id="ARBA00008017"/>
    </source>
</evidence>
<evidence type="ECO:0000313" key="12">
    <source>
        <dbReference type="Proteomes" id="UP000183200"/>
    </source>
</evidence>
<keyword evidence="6 7" id="KW-0472">Membrane</keyword>